<dbReference type="Proteomes" id="UP000461880">
    <property type="component" value="Unassembled WGS sequence"/>
</dbReference>
<proteinExistence type="predicted"/>
<dbReference type="PANTHER" id="PTHR22916">
    <property type="entry name" value="GLYCOSYLTRANSFERASE"/>
    <property type="match status" value="1"/>
</dbReference>
<gene>
    <name evidence="2" type="ORF">FYJ51_04570</name>
</gene>
<evidence type="ECO:0000313" key="2">
    <source>
        <dbReference type="EMBL" id="MSS58176.1"/>
    </source>
</evidence>
<dbReference type="Pfam" id="PF00535">
    <property type="entry name" value="Glycos_transf_2"/>
    <property type="match status" value="1"/>
</dbReference>
<organism evidence="2 3">
    <name type="scientific">Stecheria intestinalis</name>
    <dbReference type="NCBI Taxonomy" id="2606630"/>
    <lineage>
        <taxon>Bacteria</taxon>
        <taxon>Bacillati</taxon>
        <taxon>Bacillota</taxon>
        <taxon>Erysipelotrichia</taxon>
        <taxon>Erysipelotrichales</taxon>
        <taxon>Erysipelotrichaceae</taxon>
        <taxon>Stecheria</taxon>
    </lineage>
</organism>
<comment type="caution">
    <text evidence="2">The sequence shown here is derived from an EMBL/GenBank/DDBJ whole genome shotgun (WGS) entry which is preliminary data.</text>
</comment>
<dbReference type="Gene3D" id="3.90.550.10">
    <property type="entry name" value="Spore Coat Polysaccharide Biosynthesis Protein SpsA, Chain A"/>
    <property type="match status" value="1"/>
</dbReference>
<evidence type="ECO:0000259" key="1">
    <source>
        <dbReference type="Pfam" id="PF00535"/>
    </source>
</evidence>
<dbReference type="RefSeq" id="WP_154503806.1">
    <property type="nucleotide sequence ID" value="NZ_VUMN01000007.1"/>
</dbReference>
<feature type="domain" description="Glycosyltransferase 2-like" evidence="1">
    <location>
        <begin position="7"/>
        <end position="128"/>
    </location>
</feature>
<accession>A0A7X2TG58</accession>
<name>A0A7X2TG58_9FIRM</name>
<protein>
    <submittedName>
        <fullName evidence="2">Glycosyltransferase</fullName>
    </submittedName>
</protein>
<dbReference type="EMBL" id="VUMN01000007">
    <property type="protein sequence ID" value="MSS58176.1"/>
    <property type="molecule type" value="Genomic_DNA"/>
</dbReference>
<keyword evidence="3" id="KW-1185">Reference proteome</keyword>
<dbReference type="GO" id="GO:0016758">
    <property type="term" value="F:hexosyltransferase activity"/>
    <property type="evidence" value="ECO:0007669"/>
    <property type="project" value="UniProtKB-ARBA"/>
</dbReference>
<dbReference type="SUPFAM" id="SSF53448">
    <property type="entry name" value="Nucleotide-diphospho-sugar transferases"/>
    <property type="match status" value="1"/>
</dbReference>
<dbReference type="InterPro" id="IPR029044">
    <property type="entry name" value="Nucleotide-diphossugar_trans"/>
</dbReference>
<dbReference type="InterPro" id="IPR001173">
    <property type="entry name" value="Glyco_trans_2-like"/>
</dbReference>
<evidence type="ECO:0000313" key="3">
    <source>
        <dbReference type="Proteomes" id="UP000461880"/>
    </source>
</evidence>
<reference evidence="2 3" key="1">
    <citation type="submission" date="2019-08" db="EMBL/GenBank/DDBJ databases">
        <title>In-depth cultivation of the pig gut microbiome towards novel bacterial diversity and tailored functional studies.</title>
        <authorList>
            <person name="Wylensek D."/>
            <person name="Hitch T.C.A."/>
            <person name="Clavel T."/>
        </authorList>
    </citation>
    <scope>NUCLEOTIDE SEQUENCE [LARGE SCALE GENOMIC DNA]</scope>
    <source>
        <strain evidence="2 3">Oil+RF-744-GAM-WT-6</strain>
    </source>
</reference>
<dbReference type="AlphaFoldDB" id="A0A7X2TG58"/>
<dbReference type="PANTHER" id="PTHR22916:SF3">
    <property type="entry name" value="UDP-GLCNAC:BETAGAL BETA-1,3-N-ACETYLGLUCOSAMINYLTRANSFERASE-LIKE PROTEIN 1"/>
    <property type="match status" value="1"/>
</dbReference>
<sequence length="255" mass="29160">MSEKVTLLMTTFNCKEHFEQSIQSALSQDYDNLEIVIADGESSDGTLDRIRYYAETVKQNPNGKTIVWKSEPDHGIYDGMNKAIRMSSGEVLAVFNDLFTSSHAVSTMISALNSGEYQGVHADLVYMNQGKCCRYWKMGQGNLHFGWMPAHPTLYLKREVYEKYGLYDLQYHSSSDYDFMLRILKDGSVKLAYVPEVMIEMFYGGTSNGSGYWNNVREAYQALLHNHVSFPLTAIVCRSFRTLIQYWNAKDYKGS</sequence>
<keyword evidence="2" id="KW-0808">Transferase</keyword>